<dbReference type="KEGG" id="ssau:H8M03_05560"/>
<accession>A0A7G9L5V7</accession>
<dbReference type="InterPro" id="IPR011051">
    <property type="entry name" value="RmlC_Cupin_sf"/>
</dbReference>
<dbReference type="SUPFAM" id="SSF51182">
    <property type="entry name" value="RmlC-like cupins"/>
    <property type="match status" value="1"/>
</dbReference>
<reference evidence="3 4" key="1">
    <citation type="submission" date="2020-08" db="EMBL/GenBank/DDBJ databases">
        <title>Sphingomonas sp. sand1-3 16S ribosomal RNA gene Genome sequencing and assembly.</title>
        <authorList>
            <person name="Kang M."/>
        </authorList>
    </citation>
    <scope>NUCLEOTIDE SEQUENCE [LARGE SCALE GENOMIC DNA]</scope>
    <source>
        <strain evidence="4">sand1-3</strain>
    </source>
</reference>
<dbReference type="AlphaFoldDB" id="A0A7G9L5V7"/>
<dbReference type="GO" id="GO:0016853">
    <property type="term" value="F:isomerase activity"/>
    <property type="evidence" value="ECO:0007669"/>
    <property type="project" value="UniProtKB-KW"/>
</dbReference>
<dbReference type="InterPro" id="IPR014710">
    <property type="entry name" value="RmlC-like_jellyroll"/>
</dbReference>
<keyword evidence="4" id="KW-1185">Reference proteome</keyword>
<dbReference type="CDD" id="cd07010">
    <property type="entry name" value="cupin_PMI_type_I_N_bac"/>
    <property type="match status" value="1"/>
</dbReference>
<evidence type="ECO:0000256" key="2">
    <source>
        <dbReference type="ARBA" id="ARBA00022833"/>
    </source>
</evidence>
<proteinExistence type="predicted"/>
<keyword evidence="3" id="KW-0413">Isomerase</keyword>
<dbReference type="PANTHER" id="PTHR42742:SF3">
    <property type="entry name" value="FRUCTOKINASE"/>
    <property type="match status" value="1"/>
</dbReference>
<dbReference type="PANTHER" id="PTHR42742">
    <property type="entry name" value="TRANSCRIPTIONAL REPRESSOR MPRA"/>
    <property type="match status" value="1"/>
</dbReference>
<dbReference type="GO" id="GO:0046872">
    <property type="term" value="F:metal ion binding"/>
    <property type="evidence" value="ECO:0007669"/>
    <property type="project" value="UniProtKB-KW"/>
</dbReference>
<evidence type="ECO:0000313" key="3">
    <source>
        <dbReference type="EMBL" id="QNM84006.1"/>
    </source>
</evidence>
<dbReference type="InterPro" id="IPR051804">
    <property type="entry name" value="Carb_Metab_Reg_Kinase/Isom"/>
</dbReference>
<evidence type="ECO:0000313" key="4">
    <source>
        <dbReference type="Proteomes" id="UP000515861"/>
    </source>
</evidence>
<evidence type="ECO:0000256" key="1">
    <source>
        <dbReference type="ARBA" id="ARBA00022723"/>
    </source>
</evidence>
<organism evidence="3 4">
    <name type="scientific">Sphingomonas sabuli</name>
    <dbReference type="NCBI Taxonomy" id="2764186"/>
    <lineage>
        <taxon>Bacteria</taxon>
        <taxon>Pseudomonadati</taxon>
        <taxon>Pseudomonadota</taxon>
        <taxon>Alphaproteobacteria</taxon>
        <taxon>Sphingomonadales</taxon>
        <taxon>Sphingomonadaceae</taxon>
        <taxon>Sphingomonas</taxon>
    </lineage>
</organism>
<name>A0A7G9L5V7_9SPHN</name>
<sequence>MDGRVPGRLVEKPWGRDRLPPPFDAVPDRRIGEIWFPPPPGVGRLLAKYLFTSQKVSVQAHATDEQTLERGIGRQGKDECWLILHTEPGAALGVGLREPVEPDSLRRAATDGSIEDMLVWYPVEPGDFFYIPANTIHAIGAGVTLLEVEQNSDLTYRLYDYGRPRDLHLDDGLSIARGEPYPEHLHRKVPPSGEERLVDGPHFRAARLDGPPSEALVAEWGGGPVLIMPLSGDVEIAGERVAPGQCGAVSQLGHARFLHQTQAVIAQAIAA</sequence>
<gene>
    <name evidence="3" type="ORF">H8M03_05560</name>
</gene>
<protein>
    <submittedName>
        <fullName evidence="3">Class I mannose-6-phosphate isomerase</fullName>
    </submittedName>
</protein>
<keyword evidence="1" id="KW-0479">Metal-binding</keyword>
<dbReference type="EMBL" id="CP060697">
    <property type="protein sequence ID" value="QNM84006.1"/>
    <property type="molecule type" value="Genomic_DNA"/>
</dbReference>
<keyword evidence="2" id="KW-0862">Zinc</keyword>
<dbReference type="Proteomes" id="UP000515861">
    <property type="component" value="Chromosome"/>
</dbReference>
<dbReference type="Gene3D" id="2.60.120.10">
    <property type="entry name" value="Jelly Rolls"/>
    <property type="match status" value="1"/>
</dbReference>